<organism evidence="1 2">
    <name type="scientific">Tenacibaculum geojense</name>
    <dbReference type="NCBI Taxonomy" id="915352"/>
    <lineage>
        <taxon>Bacteria</taxon>
        <taxon>Pseudomonadati</taxon>
        <taxon>Bacteroidota</taxon>
        <taxon>Flavobacteriia</taxon>
        <taxon>Flavobacteriales</taxon>
        <taxon>Flavobacteriaceae</taxon>
        <taxon>Tenacibaculum</taxon>
    </lineage>
</organism>
<keyword evidence="2" id="KW-1185">Reference proteome</keyword>
<name>A0ABW3JNQ4_9FLAO</name>
<comment type="caution">
    <text evidence="1">The sequence shown here is derived from an EMBL/GenBank/DDBJ whole genome shotgun (WGS) entry which is preliminary data.</text>
</comment>
<evidence type="ECO:0008006" key="3">
    <source>
        <dbReference type="Google" id="ProtNLM"/>
    </source>
</evidence>
<evidence type="ECO:0000313" key="2">
    <source>
        <dbReference type="Proteomes" id="UP001597062"/>
    </source>
</evidence>
<protein>
    <recommendedName>
        <fullName evidence="3">Lipocalin-like domain-containing protein</fullName>
    </recommendedName>
</protein>
<proteinExistence type="predicted"/>
<reference evidence="2" key="1">
    <citation type="journal article" date="2019" name="Int. J. Syst. Evol. Microbiol.">
        <title>The Global Catalogue of Microorganisms (GCM) 10K type strain sequencing project: providing services to taxonomists for standard genome sequencing and annotation.</title>
        <authorList>
            <consortium name="The Broad Institute Genomics Platform"/>
            <consortium name="The Broad Institute Genome Sequencing Center for Infectious Disease"/>
            <person name="Wu L."/>
            <person name="Ma J."/>
        </authorList>
    </citation>
    <scope>NUCLEOTIDE SEQUENCE [LARGE SCALE GENOMIC DNA]</scope>
    <source>
        <strain evidence="2">CCUG 60527</strain>
    </source>
</reference>
<evidence type="ECO:0000313" key="1">
    <source>
        <dbReference type="EMBL" id="MFD0992112.1"/>
    </source>
</evidence>
<gene>
    <name evidence="1" type="ORF">ACFQ1U_02750</name>
</gene>
<dbReference type="Proteomes" id="UP001597062">
    <property type="component" value="Unassembled WGS sequence"/>
</dbReference>
<sequence length="123" mass="14360">MKRALLTLVFLLGFSILSFSQEKNNLDELISGRWRVEYMEIDGEKIDLTQEENWMVFHKNGVYQLLLDQKEELGTWDFTEGQDEIKFDAKTFDGISKIKKLSNKEFLFSIAEGDLVCTLSLRK</sequence>
<accession>A0ABW3JNQ4</accession>
<dbReference type="EMBL" id="JBHTJR010000017">
    <property type="protein sequence ID" value="MFD0992112.1"/>
    <property type="molecule type" value="Genomic_DNA"/>
</dbReference>
<dbReference type="RefSeq" id="WP_386105067.1">
    <property type="nucleotide sequence ID" value="NZ_JBHTJR010000017.1"/>
</dbReference>